<dbReference type="Pfam" id="PF21114">
    <property type="entry name" value="DDR1-2_DS-like"/>
    <property type="match status" value="1"/>
</dbReference>
<dbReference type="Gene3D" id="2.60.120.1190">
    <property type="match status" value="1"/>
</dbReference>
<dbReference type="AlphaFoldDB" id="G5J5W7"/>
<dbReference type="PATRIC" id="fig|423471.3.peg.2696"/>
<protein>
    <recommendedName>
        <fullName evidence="8">Discoidin domain-containing protein</fullName>
    </recommendedName>
</protein>
<evidence type="ECO:0000256" key="1">
    <source>
        <dbReference type="ARBA" id="ARBA00004479"/>
    </source>
</evidence>
<evidence type="ECO:0000313" key="10">
    <source>
        <dbReference type="Proteomes" id="UP000003477"/>
    </source>
</evidence>
<organism evidence="9 10">
    <name type="scientific">Crocosphaera watsonii WH 0003</name>
    <dbReference type="NCBI Taxonomy" id="423471"/>
    <lineage>
        <taxon>Bacteria</taxon>
        <taxon>Bacillati</taxon>
        <taxon>Cyanobacteriota</taxon>
        <taxon>Cyanophyceae</taxon>
        <taxon>Oscillatoriophycideae</taxon>
        <taxon>Chroococcales</taxon>
        <taxon>Aphanothecaceae</taxon>
        <taxon>Crocosphaera</taxon>
    </lineage>
</organism>
<keyword evidence="7" id="KW-0325">Glycoprotein</keyword>
<dbReference type="Proteomes" id="UP000003477">
    <property type="component" value="Unassembled WGS sequence"/>
</dbReference>
<keyword evidence="6" id="KW-1015">Disulfide bond</keyword>
<dbReference type="EMBL" id="AESD01000431">
    <property type="protein sequence ID" value="EHJ12421.1"/>
    <property type="molecule type" value="Genomic_DNA"/>
</dbReference>
<name>G5J5W7_CROWT</name>
<evidence type="ECO:0000256" key="5">
    <source>
        <dbReference type="ARBA" id="ARBA00023136"/>
    </source>
</evidence>
<dbReference type="GO" id="GO:0016020">
    <property type="term" value="C:membrane"/>
    <property type="evidence" value="ECO:0007669"/>
    <property type="project" value="UniProtKB-SubCell"/>
</dbReference>
<reference evidence="9 10" key="1">
    <citation type="journal article" date="2011" name="Front. Microbiol.">
        <title>Two Strains of Crocosphaera watsonii with Highly Conserved Genomes are Distinguished by Strain-Specific Features.</title>
        <authorList>
            <person name="Bench S.R."/>
            <person name="Ilikchyan I.N."/>
            <person name="Tripp H.J."/>
            <person name="Zehr J.P."/>
        </authorList>
    </citation>
    <scope>NUCLEOTIDE SEQUENCE [LARGE SCALE GENOMIC DNA]</scope>
    <source>
        <strain evidence="9 10">WH 0003</strain>
    </source>
</reference>
<evidence type="ECO:0000313" key="9">
    <source>
        <dbReference type="EMBL" id="EHJ12421.1"/>
    </source>
</evidence>
<proteinExistence type="predicted"/>
<sequence>MGVSNVANAAAISPISYDMLNGNGQAIGGSFNYWDKNYTGSGNTNQDNAPLSGGLGDLTDGVIATDNWLNVENVAGEGPYVGWLSLDPTITFNFANIVNIDSVTIYVDDYNGVGAGNVRVPHSVNLSMGGASFSSGTLVDPPSSAPTSLLFIFIKIKPS</sequence>
<evidence type="ECO:0000256" key="4">
    <source>
        <dbReference type="ARBA" id="ARBA00022989"/>
    </source>
</evidence>
<dbReference type="GeneID" id="88766497"/>
<dbReference type="InterPro" id="IPR048525">
    <property type="entry name" value="DDR1-2_DS-like"/>
</dbReference>
<evidence type="ECO:0000259" key="8">
    <source>
        <dbReference type="Pfam" id="PF21114"/>
    </source>
</evidence>
<gene>
    <name evidence="9" type="ORF">CWATWH0003_2870</name>
</gene>
<feature type="domain" description="Discoidin" evidence="8">
    <location>
        <begin position="15"/>
        <end position="110"/>
    </location>
</feature>
<evidence type="ECO:0000256" key="3">
    <source>
        <dbReference type="ARBA" id="ARBA00022729"/>
    </source>
</evidence>
<keyword evidence="2" id="KW-0812">Transmembrane</keyword>
<evidence type="ECO:0000256" key="2">
    <source>
        <dbReference type="ARBA" id="ARBA00022692"/>
    </source>
</evidence>
<dbReference type="RefSeq" id="WP_007311019.1">
    <property type="nucleotide sequence ID" value="NZ_AESD01000431.1"/>
</dbReference>
<accession>G5J5W7</accession>
<keyword evidence="3" id="KW-0732">Signal</keyword>
<keyword evidence="5" id="KW-0472">Membrane</keyword>
<comment type="caution">
    <text evidence="9">The sequence shown here is derived from an EMBL/GenBank/DDBJ whole genome shotgun (WGS) entry which is preliminary data.</text>
</comment>
<evidence type="ECO:0000256" key="6">
    <source>
        <dbReference type="ARBA" id="ARBA00023157"/>
    </source>
</evidence>
<keyword evidence="4" id="KW-1133">Transmembrane helix</keyword>
<evidence type="ECO:0000256" key="7">
    <source>
        <dbReference type="ARBA" id="ARBA00023180"/>
    </source>
</evidence>
<comment type="subcellular location">
    <subcellularLocation>
        <location evidence="1">Membrane</location>
        <topology evidence="1">Single-pass type I membrane protein</topology>
    </subcellularLocation>
</comment>